<dbReference type="Gene3D" id="3.50.30.30">
    <property type="match status" value="1"/>
</dbReference>
<accession>A0A7K6VDN8</accession>
<feature type="transmembrane region" description="Helical" evidence="2">
    <location>
        <begin position="105"/>
        <end position="126"/>
    </location>
</feature>
<keyword evidence="4" id="KW-1185">Reference proteome</keyword>
<dbReference type="PANTHER" id="PTHR10404">
    <property type="entry name" value="N-ACETYLATED-ALPHA-LINKED ACIDIC DIPEPTIDASE"/>
    <property type="match status" value="1"/>
</dbReference>
<dbReference type="EMBL" id="VZRX01014590">
    <property type="protein sequence ID" value="NWX33117.1"/>
    <property type="molecule type" value="Genomic_DNA"/>
</dbReference>
<feature type="non-terminal residue" evidence="3">
    <location>
        <position position="309"/>
    </location>
</feature>
<feature type="non-terminal residue" evidence="3">
    <location>
        <position position="1"/>
    </location>
</feature>
<evidence type="ECO:0000256" key="2">
    <source>
        <dbReference type="SAM" id="Phobius"/>
    </source>
</evidence>
<evidence type="ECO:0000313" key="4">
    <source>
        <dbReference type="Proteomes" id="UP000579558"/>
    </source>
</evidence>
<evidence type="ECO:0000256" key="1">
    <source>
        <dbReference type="SAM" id="MobiDB-lite"/>
    </source>
</evidence>
<dbReference type="OrthoDB" id="5841748at2759"/>
<keyword evidence="2" id="KW-0812">Transmembrane</keyword>
<reference evidence="3 4" key="1">
    <citation type="submission" date="2019-09" db="EMBL/GenBank/DDBJ databases">
        <title>Bird 10,000 Genomes (B10K) Project - Family phase.</title>
        <authorList>
            <person name="Zhang G."/>
        </authorList>
    </citation>
    <scope>NUCLEOTIDE SEQUENCE [LARGE SCALE GENOMIC DNA]</scope>
    <source>
        <strain evidence="3">B10K-DU-029-75</strain>
    </source>
</reference>
<dbReference type="Gene3D" id="3.40.630.10">
    <property type="entry name" value="Zn peptidases"/>
    <property type="match status" value="1"/>
</dbReference>
<name>A0A7K6VDN8_9PASS</name>
<dbReference type="InterPro" id="IPR046450">
    <property type="entry name" value="PA_dom_sf"/>
</dbReference>
<proteinExistence type="predicted"/>
<dbReference type="PANTHER" id="PTHR10404:SF32">
    <property type="entry name" value="INACTIVE N-ACETYLATED-ALPHA-LINKED ACIDIC DIPEPTIDASE-LIKE PROTEIN 2"/>
    <property type="match status" value="1"/>
</dbReference>
<dbReference type="InterPro" id="IPR039373">
    <property type="entry name" value="Peptidase_M28B"/>
</dbReference>
<keyword evidence="2" id="KW-1133">Transmembrane helix</keyword>
<feature type="compositionally biased region" description="Low complexity" evidence="1">
    <location>
        <begin position="60"/>
        <end position="73"/>
    </location>
</feature>
<sequence length="309" mass="34937">MAYHKVNAEQRAQGHSPYLDSDELQATALELEWDMEKELEEPGFDHFRLDGAAQHHLGNSQSPDLDLEPSSSPKGRFQRLQEDPDYVSHYTRPAPKSNRCSFFRILKVFCTALILFIFGIVIGYYARKKCPSPPTSQEPNNPHIYHEILKEIKAENIQRIYRYVPWQVFCLSEDDAALAMKILSQWRSQGLEDVQLVNYSVLLDLPGPSSNTVTLQSSGECFYPSGQQCSTDPKTLHSQDLLYSYAAYSAKGTLEAELVDVQYGTVEDLIRIQATTNVTKKIALLKLGQSPLLYKVGYTSAELLICIHL</sequence>
<keyword evidence="2" id="KW-0472">Membrane</keyword>
<organism evidence="3 4">
    <name type="scientific">Notiomystis cincta</name>
    <dbReference type="NCBI Taxonomy" id="366454"/>
    <lineage>
        <taxon>Eukaryota</taxon>
        <taxon>Metazoa</taxon>
        <taxon>Chordata</taxon>
        <taxon>Craniata</taxon>
        <taxon>Vertebrata</taxon>
        <taxon>Euteleostomi</taxon>
        <taxon>Archelosauria</taxon>
        <taxon>Archosauria</taxon>
        <taxon>Dinosauria</taxon>
        <taxon>Saurischia</taxon>
        <taxon>Theropoda</taxon>
        <taxon>Coelurosauria</taxon>
        <taxon>Aves</taxon>
        <taxon>Neognathae</taxon>
        <taxon>Neoaves</taxon>
        <taxon>Telluraves</taxon>
        <taxon>Australaves</taxon>
        <taxon>Passeriformes</taxon>
        <taxon>Notiomystidae</taxon>
        <taxon>Notiomystis</taxon>
    </lineage>
</organism>
<comment type="caution">
    <text evidence="3">The sequence shown here is derived from an EMBL/GenBank/DDBJ whole genome shotgun (WGS) entry which is preliminary data.</text>
</comment>
<gene>
    <name evidence="3" type="primary">Naaladl2</name>
    <name evidence="3" type="ORF">NOTCIN_R04094</name>
</gene>
<dbReference type="SUPFAM" id="SSF52025">
    <property type="entry name" value="PA domain"/>
    <property type="match status" value="1"/>
</dbReference>
<feature type="region of interest" description="Disordered" evidence="1">
    <location>
        <begin position="58"/>
        <end position="78"/>
    </location>
</feature>
<evidence type="ECO:0000313" key="3">
    <source>
        <dbReference type="EMBL" id="NWX33117.1"/>
    </source>
</evidence>
<protein>
    <submittedName>
        <fullName evidence="3">NADL2 protein</fullName>
    </submittedName>
</protein>
<dbReference type="AlphaFoldDB" id="A0A7K6VDN8"/>
<dbReference type="Proteomes" id="UP000579558">
    <property type="component" value="Unassembled WGS sequence"/>
</dbReference>